<dbReference type="Proteomes" id="UP000321947">
    <property type="component" value="Unassembled WGS sequence"/>
</dbReference>
<dbReference type="AlphaFoldDB" id="A0A5D3D6U5"/>
<comment type="caution">
    <text evidence="3">The sequence shown here is derived from an EMBL/GenBank/DDBJ whole genome shotgun (WGS) entry which is preliminary data.</text>
</comment>
<evidence type="ECO:0000256" key="1">
    <source>
        <dbReference type="SAM" id="MobiDB-lite"/>
    </source>
</evidence>
<dbReference type="Proteomes" id="UP000321393">
    <property type="component" value="Unassembled WGS sequence"/>
</dbReference>
<dbReference type="OrthoDB" id="1921870at2759"/>
<sequence length="264" mass="29994">MDAMFLEFEDDLDNIVEGSSSVGDNMGESKNFLHFNCVIIDLLSRIFFSTTCDSDFQETCVVSTLGVRAPCCNKWAHSDDDRPWRGEAYFLTRRSLQLGDRRLLSIRCSRSFKSSRPTIIDILVDCHKKYSDPKEARRQYELAERKGEPIDRVELFRETHVRAGTFMSQAAEDAHNQMLELQSQPTPEGSQPLSEDEICDQVLGRRPDYSKGLGWGPKPKAHRTTSASSSSTSCSQSTQKEIELQAKLNEALEQIEMQVEITKR</sequence>
<feature type="region of interest" description="Disordered" evidence="1">
    <location>
        <begin position="209"/>
        <end position="240"/>
    </location>
</feature>
<evidence type="ECO:0000313" key="5">
    <source>
        <dbReference type="Proteomes" id="UP000321947"/>
    </source>
</evidence>
<dbReference type="EMBL" id="SSTD01007026">
    <property type="protein sequence ID" value="TYK19286.1"/>
    <property type="molecule type" value="Genomic_DNA"/>
</dbReference>
<proteinExistence type="predicted"/>
<evidence type="ECO:0000313" key="3">
    <source>
        <dbReference type="EMBL" id="TYK19286.1"/>
    </source>
</evidence>
<accession>A0A5D3D6U5</accession>
<dbReference type="EMBL" id="SSTE01006526">
    <property type="protein sequence ID" value="KAA0059237.1"/>
    <property type="molecule type" value="Genomic_DNA"/>
</dbReference>
<reference evidence="4 5" key="1">
    <citation type="submission" date="2019-08" db="EMBL/GenBank/DDBJ databases">
        <title>Draft genome sequences of two oriental melons (Cucumis melo L. var makuwa).</title>
        <authorList>
            <person name="Kwon S.-Y."/>
        </authorList>
    </citation>
    <scope>NUCLEOTIDE SEQUENCE [LARGE SCALE GENOMIC DNA]</scope>
    <source>
        <strain evidence="5">cv. Chang Bougi</strain>
        <strain evidence="4">cv. SW 3</strain>
        <tissue evidence="3">Leaf</tissue>
    </source>
</reference>
<name>A0A5D3D6U5_CUCMM</name>
<feature type="compositionally biased region" description="Low complexity" evidence="1">
    <location>
        <begin position="224"/>
        <end position="238"/>
    </location>
</feature>
<protein>
    <submittedName>
        <fullName evidence="3">CACTA en-spm transposon protein</fullName>
    </submittedName>
</protein>
<evidence type="ECO:0000313" key="2">
    <source>
        <dbReference type="EMBL" id="KAA0059237.1"/>
    </source>
</evidence>
<gene>
    <name evidence="3" type="ORF">E5676_scaffold295G00020</name>
    <name evidence="2" type="ORF">E6C27_scaffold430G001690</name>
</gene>
<evidence type="ECO:0000313" key="4">
    <source>
        <dbReference type="Proteomes" id="UP000321393"/>
    </source>
</evidence>
<organism evidence="3 5">
    <name type="scientific">Cucumis melo var. makuwa</name>
    <name type="common">Oriental melon</name>
    <dbReference type="NCBI Taxonomy" id="1194695"/>
    <lineage>
        <taxon>Eukaryota</taxon>
        <taxon>Viridiplantae</taxon>
        <taxon>Streptophyta</taxon>
        <taxon>Embryophyta</taxon>
        <taxon>Tracheophyta</taxon>
        <taxon>Spermatophyta</taxon>
        <taxon>Magnoliopsida</taxon>
        <taxon>eudicotyledons</taxon>
        <taxon>Gunneridae</taxon>
        <taxon>Pentapetalae</taxon>
        <taxon>rosids</taxon>
        <taxon>fabids</taxon>
        <taxon>Cucurbitales</taxon>
        <taxon>Cucurbitaceae</taxon>
        <taxon>Benincaseae</taxon>
        <taxon>Cucumis</taxon>
    </lineage>
</organism>